<dbReference type="KEGG" id="cmp:Cha6605_3567"/>
<dbReference type="EMBL" id="CP003600">
    <property type="protein sequence ID" value="AFY94556.1"/>
    <property type="molecule type" value="Genomic_DNA"/>
</dbReference>
<evidence type="ECO:0000313" key="2">
    <source>
        <dbReference type="Proteomes" id="UP000010366"/>
    </source>
</evidence>
<dbReference type="AlphaFoldDB" id="K9UJC2"/>
<gene>
    <name evidence="1" type="ORF">Cha6605_3567</name>
</gene>
<evidence type="ECO:0000313" key="1">
    <source>
        <dbReference type="EMBL" id="AFY94556.1"/>
    </source>
</evidence>
<dbReference type="Proteomes" id="UP000010366">
    <property type="component" value="Chromosome"/>
</dbReference>
<protein>
    <submittedName>
        <fullName evidence="1">Uncharacterized protein</fullName>
    </submittedName>
</protein>
<keyword evidence="2" id="KW-1185">Reference proteome</keyword>
<organism evidence="1 2">
    <name type="scientific">Chamaesiphon minutus (strain ATCC 27169 / PCC 6605)</name>
    <dbReference type="NCBI Taxonomy" id="1173020"/>
    <lineage>
        <taxon>Bacteria</taxon>
        <taxon>Bacillati</taxon>
        <taxon>Cyanobacteriota</taxon>
        <taxon>Cyanophyceae</taxon>
        <taxon>Gomontiellales</taxon>
        <taxon>Chamaesiphonaceae</taxon>
        <taxon>Chamaesiphon</taxon>
    </lineage>
</organism>
<reference evidence="1 2" key="1">
    <citation type="submission" date="2012-05" db="EMBL/GenBank/DDBJ databases">
        <title>Finished chromosome of genome of Chamaesiphon sp. PCC 6605.</title>
        <authorList>
            <consortium name="US DOE Joint Genome Institute"/>
            <person name="Gugger M."/>
            <person name="Coursin T."/>
            <person name="Rippka R."/>
            <person name="Tandeau De Marsac N."/>
            <person name="Huntemann M."/>
            <person name="Wei C.-L."/>
            <person name="Han J."/>
            <person name="Detter J.C."/>
            <person name="Han C."/>
            <person name="Tapia R."/>
            <person name="Chen A."/>
            <person name="Kyrpides N."/>
            <person name="Mavromatis K."/>
            <person name="Markowitz V."/>
            <person name="Szeto E."/>
            <person name="Ivanova N."/>
            <person name="Pagani I."/>
            <person name="Pati A."/>
            <person name="Goodwin L."/>
            <person name="Nordberg H.P."/>
            <person name="Cantor M.N."/>
            <person name="Hua S.X."/>
            <person name="Woyke T."/>
            <person name="Kerfeld C.A."/>
        </authorList>
    </citation>
    <scope>NUCLEOTIDE SEQUENCE [LARGE SCALE GENOMIC DNA]</scope>
    <source>
        <strain evidence="2">ATCC 27169 / PCC 6605</strain>
    </source>
</reference>
<dbReference type="HOGENOM" id="CLU_3078086_0_0_3"/>
<name>K9UJC2_CHAP6</name>
<accession>K9UJC2</accession>
<proteinExistence type="predicted"/>
<sequence length="52" mass="5897">MNYPYQGFHGLHHLLIIHGISNTEIAACGAKFAVLTRFPLDKQRRARIAYAD</sequence>